<feature type="transmembrane region" description="Helical" evidence="5">
    <location>
        <begin position="72"/>
        <end position="88"/>
    </location>
</feature>
<evidence type="ECO:0000256" key="5">
    <source>
        <dbReference type="SAM" id="Phobius"/>
    </source>
</evidence>
<evidence type="ECO:0000256" key="4">
    <source>
        <dbReference type="ARBA" id="ARBA00023136"/>
    </source>
</evidence>
<dbReference type="PIRSF" id="PIRSF006060">
    <property type="entry name" value="AA_transporter"/>
    <property type="match status" value="1"/>
</dbReference>
<evidence type="ECO:0000313" key="8">
    <source>
        <dbReference type="Proteomes" id="UP000269539"/>
    </source>
</evidence>
<evidence type="ECO:0000313" key="7">
    <source>
        <dbReference type="EMBL" id="RMY68090.1"/>
    </source>
</evidence>
<dbReference type="Gene3D" id="1.20.1740.10">
    <property type="entry name" value="Amino acid/polyamine transporter I"/>
    <property type="match status" value="1"/>
</dbReference>
<organism evidence="7 8">
    <name type="scientific">Hortaea werneckii</name>
    <name type="common">Black yeast</name>
    <name type="synonym">Cladosporium werneckii</name>
    <dbReference type="NCBI Taxonomy" id="91943"/>
    <lineage>
        <taxon>Eukaryota</taxon>
        <taxon>Fungi</taxon>
        <taxon>Dikarya</taxon>
        <taxon>Ascomycota</taxon>
        <taxon>Pezizomycotina</taxon>
        <taxon>Dothideomycetes</taxon>
        <taxon>Dothideomycetidae</taxon>
        <taxon>Mycosphaerellales</taxon>
        <taxon>Teratosphaeriaceae</taxon>
        <taxon>Hortaea</taxon>
    </lineage>
</organism>
<dbReference type="EMBL" id="QWIO01001666">
    <property type="protein sequence ID" value="RMY68090.1"/>
    <property type="molecule type" value="Genomic_DNA"/>
</dbReference>
<evidence type="ECO:0000256" key="3">
    <source>
        <dbReference type="ARBA" id="ARBA00022989"/>
    </source>
</evidence>
<dbReference type="InterPro" id="IPR050524">
    <property type="entry name" value="APC_YAT"/>
</dbReference>
<feature type="transmembrane region" description="Helical" evidence="5">
    <location>
        <begin position="481"/>
        <end position="501"/>
    </location>
</feature>
<proteinExistence type="predicted"/>
<reference evidence="7 8" key="1">
    <citation type="journal article" date="2018" name="BMC Genomics">
        <title>Genomic evidence for intraspecific hybridization in a clonal and extremely halotolerant yeast.</title>
        <authorList>
            <person name="Gostincar C."/>
            <person name="Stajich J.E."/>
            <person name="Zupancic J."/>
            <person name="Zalar P."/>
            <person name="Gunde-Cimerman N."/>
        </authorList>
    </citation>
    <scope>NUCLEOTIDE SEQUENCE [LARGE SCALE GENOMIC DNA]</scope>
    <source>
        <strain evidence="7 8">EXF-10513</strain>
    </source>
</reference>
<dbReference type="PANTHER" id="PTHR43341:SF6">
    <property type="entry name" value="AMINO ACID TRANSPORTER (EUROFUNG)"/>
    <property type="match status" value="1"/>
</dbReference>
<comment type="subcellular location">
    <subcellularLocation>
        <location evidence="1">Membrane</location>
        <topology evidence="1">Multi-pass membrane protein</topology>
    </subcellularLocation>
</comment>
<feature type="domain" description="Amino acid permease/ SLC12A" evidence="6">
    <location>
        <begin position="45"/>
        <end position="93"/>
    </location>
</feature>
<feature type="transmembrane region" description="Helical" evidence="5">
    <location>
        <begin position="142"/>
        <end position="165"/>
    </location>
</feature>
<dbReference type="InterPro" id="IPR004841">
    <property type="entry name" value="AA-permease/SLC12A_dom"/>
</dbReference>
<feature type="transmembrane region" description="Helical" evidence="5">
    <location>
        <begin position="303"/>
        <end position="321"/>
    </location>
</feature>
<accession>A0A3M7DVC2</accession>
<dbReference type="Proteomes" id="UP000269539">
    <property type="component" value="Unassembled WGS sequence"/>
</dbReference>
<feature type="transmembrane region" description="Helical" evidence="5">
    <location>
        <begin position="211"/>
        <end position="231"/>
    </location>
</feature>
<gene>
    <name evidence="7" type="ORF">D0864_11427</name>
</gene>
<evidence type="ECO:0000259" key="6">
    <source>
        <dbReference type="Pfam" id="PF00324"/>
    </source>
</evidence>
<keyword evidence="2 5" id="KW-0812">Transmembrane</keyword>
<dbReference type="GO" id="GO:0016020">
    <property type="term" value="C:membrane"/>
    <property type="evidence" value="ECO:0007669"/>
    <property type="project" value="UniProtKB-SubCell"/>
</dbReference>
<feature type="transmembrane region" description="Helical" evidence="5">
    <location>
        <begin position="359"/>
        <end position="384"/>
    </location>
</feature>
<sequence>MELKNYGDKAVAEPVPSTATLEVGSTAAIDAGSGHLQRKLNAKQVQLYGIGTAIGTSVFVAMGSYLPTGGPAGLLMAFCIWSCVAFCINETYGRHIVETEEVGREVHPLIRSLTILLAEMVCYAPVPAPFVRFCSDWVDQALGFAVSWSFLLTSLFLIPFEITAFHKLIGFWGEFPVAATVFIVMAMYGVLNCVSVRWFGIAEFYLAIGKVVLIFFLFAFVLVTMCGGNPLGDAYGFRYWSDPGAFAEYLVDGVSGRFLGFLSCLTYATFTVCGFEYVSLVAAETKTPRRILPAAYKSYPFRLLFFFCGAALAMGICIPYNDETLNAIMSGEQAGSGTGAASPYVIAMERLKISGLPHFVNAIIMTSVFSAGNGYVFAASRTLYTMAEQGRAPKLFTRTIRSGIPIYAVCACLSFSLLALLNVSDNTTDVMGYFVSLVTTNQLLNYTSTCVTYIHFYHALKKQGISRNNLPYKGRLQPYSAYIGMVATTIMILLLGFYVFSPGQWSVKWFFLNYTFVAVFPIAFIAWKVINKTTYQRLGTADLTLGGDVLEVDEYEKHANMEPLKGLSGWMERIFGG</sequence>
<feature type="transmembrane region" description="Helical" evidence="5">
    <location>
        <begin position="177"/>
        <end position="199"/>
    </location>
</feature>
<dbReference type="AlphaFoldDB" id="A0A3M7DVC2"/>
<keyword evidence="4 5" id="KW-0472">Membrane</keyword>
<protein>
    <recommendedName>
        <fullName evidence="6">Amino acid permease/ SLC12A domain-containing protein</fullName>
    </recommendedName>
</protein>
<evidence type="ECO:0000256" key="1">
    <source>
        <dbReference type="ARBA" id="ARBA00004141"/>
    </source>
</evidence>
<dbReference type="GO" id="GO:0015171">
    <property type="term" value="F:amino acid transmembrane transporter activity"/>
    <property type="evidence" value="ECO:0007669"/>
    <property type="project" value="TreeGrafter"/>
</dbReference>
<feature type="transmembrane region" description="Helical" evidence="5">
    <location>
        <begin position="507"/>
        <end position="527"/>
    </location>
</feature>
<evidence type="ECO:0000256" key="2">
    <source>
        <dbReference type="ARBA" id="ARBA00022692"/>
    </source>
</evidence>
<feature type="transmembrane region" description="Helical" evidence="5">
    <location>
        <begin position="47"/>
        <end position="66"/>
    </location>
</feature>
<feature type="transmembrane region" description="Helical" evidence="5">
    <location>
        <begin position="258"/>
        <end position="282"/>
    </location>
</feature>
<dbReference type="Pfam" id="PF00324">
    <property type="entry name" value="AA_permease"/>
    <property type="match status" value="2"/>
</dbReference>
<name>A0A3M7DVC2_HORWE</name>
<feature type="transmembrane region" description="Helical" evidence="5">
    <location>
        <begin position="404"/>
        <end position="423"/>
    </location>
</feature>
<feature type="domain" description="Amino acid permease/ SLC12A" evidence="6">
    <location>
        <begin position="114"/>
        <end position="535"/>
    </location>
</feature>
<keyword evidence="3 5" id="KW-1133">Transmembrane helix</keyword>
<feature type="non-terminal residue" evidence="7">
    <location>
        <position position="577"/>
    </location>
</feature>
<feature type="transmembrane region" description="Helical" evidence="5">
    <location>
        <begin position="443"/>
        <end position="460"/>
    </location>
</feature>
<dbReference type="PANTHER" id="PTHR43341">
    <property type="entry name" value="AMINO ACID PERMEASE"/>
    <property type="match status" value="1"/>
</dbReference>
<comment type="caution">
    <text evidence="7">The sequence shown here is derived from an EMBL/GenBank/DDBJ whole genome shotgun (WGS) entry which is preliminary data.</text>
</comment>